<accession>A0A840D0D3</accession>
<evidence type="ECO:0000313" key="3">
    <source>
        <dbReference type="Proteomes" id="UP000555103"/>
    </source>
</evidence>
<evidence type="ECO:0008006" key="4">
    <source>
        <dbReference type="Google" id="ProtNLM"/>
    </source>
</evidence>
<sequence>MNKMLKYKIIAIVSSLLVAFASCDDWTGTESINLIEADIEKDNPELYAQYLANLRAYRNTDHKVTYVWFDNTKNAPVSRGEQISAIPDSIDVVNLTNPDDLSSWVMSDMKSVRENKGMKFVFTISYPDIEKEYEQYLSQNEEGDESADGFLAYAADFVDKKLALIDKYGYDGISVLFYGMKTIHLGDEAKEAYLARENAFMSKISTWVAQKSDKIFIFEGNPQNLTDKSILQEAEFIVVRTESLKYASGLSYEVLLTIEDGVPTDRFLITVNTKSLDATDLKTGYYYNSENELVSCIPLAAEWIDTYESKFKKAGLGILNVQNDYYNSGNSYMNIRNSISTMNPSPKE</sequence>
<keyword evidence="3" id="KW-1185">Reference proteome</keyword>
<dbReference type="Pfam" id="PF16141">
    <property type="entry name" value="GH18_BT1044-like"/>
    <property type="match status" value="1"/>
</dbReference>
<feature type="signal peptide" evidence="1">
    <location>
        <begin position="1"/>
        <end position="23"/>
    </location>
</feature>
<evidence type="ECO:0000256" key="1">
    <source>
        <dbReference type="SAM" id="SignalP"/>
    </source>
</evidence>
<feature type="chain" id="PRO_5032659027" description="Glycoside hydrolase Family 18, chitinase_18" evidence="1">
    <location>
        <begin position="24"/>
        <end position="348"/>
    </location>
</feature>
<dbReference type="PROSITE" id="PS51257">
    <property type="entry name" value="PROKAR_LIPOPROTEIN"/>
    <property type="match status" value="1"/>
</dbReference>
<reference evidence="2 3" key="1">
    <citation type="submission" date="2020-08" db="EMBL/GenBank/DDBJ databases">
        <title>Genomic Encyclopedia of Type Strains, Phase IV (KMG-IV): sequencing the most valuable type-strain genomes for metagenomic binning, comparative biology and taxonomic classification.</title>
        <authorList>
            <person name="Goeker M."/>
        </authorList>
    </citation>
    <scope>NUCLEOTIDE SEQUENCE [LARGE SCALE GENOMIC DNA]</scope>
    <source>
        <strain evidence="2 3">DSM 104969</strain>
    </source>
</reference>
<proteinExistence type="predicted"/>
<gene>
    <name evidence="2" type="ORF">GGR21_003664</name>
</gene>
<evidence type="ECO:0000313" key="2">
    <source>
        <dbReference type="EMBL" id="MBB4037743.1"/>
    </source>
</evidence>
<dbReference type="EMBL" id="JACIEP010000017">
    <property type="protein sequence ID" value="MBB4037743.1"/>
    <property type="molecule type" value="Genomic_DNA"/>
</dbReference>
<name>A0A840D0D3_9BACT</name>
<dbReference type="RefSeq" id="WP_183308571.1">
    <property type="nucleotide sequence ID" value="NZ_JACIEP010000017.1"/>
</dbReference>
<keyword evidence="1" id="KW-0732">Signal</keyword>
<dbReference type="InterPro" id="IPR032320">
    <property type="entry name" value="GH18_BT1044-like"/>
</dbReference>
<dbReference type="AlphaFoldDB" id="A0A840D0D3"/>
<organism evidence="2 3">
    <name type="scientific">Dysgonomonas hofstadii</name>
    <dbReference type="NCBI Taxonomy" id="637886"/>
    <lineage>
        <taxon>Bacteria</taxon>
        <taxon>Pseudomonadati</taxon>
        <taxon>Bacteroidota</taxon>
        <taxon>Bacteroidia</taxon>
        <taxon>Bacteroidales</taxon>
        <taxon>Dysgonomonadaceae</taxon>
        <taxon>Dysgonomonas</taxon>
    </lineage>
</organism>
<comment type="caution">
    <text evidence="2">The sequence shown here is derived from an EMBL/GenBank/DDBJ whole genome shotgun (WGS) entry which is preliminary data.</text>
</comment>
<protein>
    <recommendedName>
        <fullName evidence="4">Glycoside hydrolase Family 18, chitinase_18</fullName>
    </recommendedName>
</protein>
<dbReference type="Proteomes" id="UP000555103">
    <property type="component" value="Unassembled WGS sequence"/>
</dbReference>